<dbReference type="OrthoDB" id="9806546at2"/>
<dbReference type="Gene3D" id="1.10.1740.10">
    <property type="match status" value="1"/>
</dbReference>
<dbReference type="InterPro" id="IPR026877">
    <property type="entry name" value="DXPR_C"/>
</dbReference>
<evidence type="ECO:0000256" key="8">
    <source>
        <dbReference type="ARBA" id="ARBA00048543"/>
    </source>
</evidence>
<feature type="binding site" evidence="9">
    <location>
        <position position="21"/>
    </location>
    <ligand>
        <name>NADPH</name>
        <dbReference type="ChEBI" id="CHEBI:57783"/>
    </ligand>
</feature>
<keyword evidence="3 9" id="KW-0479">Metal-binding</keyword>
<keyword evidence="7 9" id="KW-0414">Isoprene biosynthesis</keyword>
<evidence type="ECO:0000256" key="3">
    <source>
        <dbReference type="ARBA" id="ARBA00022723"/>
    </source>
</evidence>
<comment type="similarity">
    <text evidence="2 9">Belongs to the DXR family.</text>
</comment>
<feature type="binding site" evidence="9">
    <location>
        <position position="229"/>
    </location>
    <ligand>
        <name>Mn(2+)</name>
        <dbReference type="ChEBI" id="CHEBI:29035"/>
    </ligand>
</feature>
<feature type="binding site" evidence="9">
    <location>
        <position position="24"/>
    </location>
    <ligand>
        <name>NADPH</name>
        <dbReference type="ChEBI" id="CHEBI:57783"/>
    </ligand>
</feature>
<feature type="binding site" evidence="9">
    <location>
        <position position="207"/>
    </location>
    <ligand>
        <name>1-deoxy-D-xylulose 5-phosphate</name>
        <dbReference type="ChEBI" id="CHEBI:57792"/>
    </ligand>
</feature>
<proteinExistence type="inferred from homology"/>
<dbReference type="RefSeq" id="WP_149230256.1">
    <property type="nucleotide sequence ID" value="NZ_JALJXJ010000002.1"/>
</dbReference>
<feature type="binding site" evidence="9">
    <location>
        <position position="22"/>
    </location>
    <ligand>
        <name>NADPH</name>
        <dbReference type="ChEBI" id="CHEBI:57783"/>
    </ligand>
</feature>
<dbReference type="NCBIfam" id="TIGR00243">
    <property type="entry name" value="Dxr"/>
    <property type="match status" value="1"/>
</dbReference>
<dbReference type="GO" id="GO:0051484">
    <property type="term" value="P:isopentenyl diphosphate biosynthetic process, methylerythritol 4-phosphate pathway involved in terpenoid biosynthetic process"/>
    <property type="evidence" value="ECO:0007669"/>
    <property type="project" value="UniProtKB-ARBA"/>
</dbReference>
<feature type="binding site" evidence="9">
    <location>
        <position position="213"/>
    </location>
    <ligand>
        <name>NADPH</name>
        <dbReference type="ChEBI" id="CHEBI:57783"/>
    </ligand>
</feature>
<feature type="binding site" evidence="9">
    <location>
        <position position="160"/>
    </location>
    <ligand>
        <name>1-deoxy-D-xylulose 5-phosphate</name>
        <dbReference type="ChEBI" id="CHEBI:57792"/>
    </ligand>
</feature>
<dbReference type="UniPathway" id="UPA00056">
    <property type="reaction ID" value="UER00092"/>
</dbReference>
<accession>A0A5A9GYS4</accession>
<feature type="binding site" evidence="9">
    <location>
        <position position="158"/>
    </location>
    <ligand>
        <name>Mn(2+)</name>
        <dbReference type="ChEBI" id="CHEBI:29035"/>
    </ligand>
</feature>
<dbReference type="InterPro" id="IPR013512">
    <property type="entry name" value="DXP_reductoisomerase_N"/>
</dbReference>
<evidence type="ECO:0000256" key="1">
    <source>
        <dbReference type="ARBA" id="ARBA00005094"/>
    </source>
</evidence>
<gene>
    <name evidence="9" type="primary">dxr</name>
    <name evidence="13" type="ORF">FZ942_06445</name>
</gene>
<comment type="catalytic activity">
    <reaction evidence="8">
        <text>2-C-methyl-D-erythritol 4-phosphate + NADP(+) = 1-deoxy-D-xylulose 5-phosphate + NADPH + H(+)</text>
        <dbReference type="Rhea" id="RHEA:13717"/>
        <dbReference type="ChEBI" id="CHEBI:15378"/>
        <dbReference type="ChEBI" id="CHEBI:57783"/>
        <dbReference type="ChEBI" id="CHEBI:57792"/>
        <dbReference type="ChEBI" id="CHEBI:58262"/>
        <dbReference type="ChEBI" id="CHEBI:58349"/>
        <dbReference type="EC" id="1.1.1.267"/>
    </reaction>
    <physiologicalReaction direction="right-to-left" evidence="8">
        <dbReference type="Rhea" id="RHEA:13719"/>
    </physiologicalReaction>
</comment>
<evidence type="ECO:0000313" key="13">
    <source>
        <dbReference type="EMBL" id="KAA0598704.1"/>
    </source>
</evidence>
<dbReference type="PANTHER" id="PTHR30525:SF0">
    <property type="entry name" value="1-DEOXY-D-XYLULOSE 5-PHOSPHATE REDUCTOISOMERASE, CHLOROPLASTIC"/>
    <property type="match status" value="1"/>
</dbReference>
<evidence type="ECO:0000259" key="10">
    <source>
        <dbReference type="Pfam" id="PF02670"/>
    </source>
</evidence>
<feature type="binding site" evidence="9">
    <location>
        <position position="220"/>
    </location>
    <ligand>
        <name>1-deoxy-D-xylulose 5-phosphate</name>
        <dbReference type="ChEBI" id="CHEBI:57792"/>
    </ligand>
</feature>
<evidence type="ECO:0000256" key="4">
    <source>
        <dbReference type="ARBA" id="ARBA00022857"/>
    </source>
</evidence>
<dbReference type="InterPro" id="IPR003821">
    <property type="entry name" value="DXP_reductoisomerase"/>
</dbReference>
<keyword evidence="13" id="KW-0413">Isomerase</keyword>
<dbReference type="NCBIfam" id="NF009114">
    <property type="entry name" value="PRK12464.1"/>
    <property type="match status" value="1"/>
</dbReference>
<dbReference type="AlphaFoldDB" id="A0A5A9GYS4"/>
<keyword evidence="9" id="KW-0460">Magnesium</keyword>
<reference evidence="13 14" key="1">
    <citation type="submission" date="2019-08" db="EMBL/GenBank/DDBJ databases">
        <authorList>
            <person name="Grouzdev D."/>
            <person name="Tikhonova E."/>
            <person name="Kravchenko I."/>
        </authorList>
    </citation>
    <scope>NUCLEOTIDE SEQUENCE [LARGE SCALE GENOMIC DNA]</scope>
    <source>
        <strain evidence="13 14">59b</strain>
    </source>
</reference>
<dbReference type="Gene3D" id="3.40.50.720">
    <property type="entry name" value="NAD(P)-binding Rossmann-like Domain"/>
    <property type="match status" value="1"/>
</dbReference>
<dbReference type="EMBL" id="VTTN01000001">
    <property type="protein sequence ID" value="KAA0598704.1"/>
    <property type="molecule type" value="Genomic_DNA"/>
</dbReference>
<evidence type="ECO:0000259" key="11">
    <source>
        <dbReference type="Pfam" id="PF08436"/>
    </source>
</evidence>
<dbReference type="SUPFAM" id="SSF51735">
    <property type="entry name" value="NAD(P)-binding Rossmann-fold domains"/>
    <property type="match status" value="1"/>
</dbReference>
<comment type="pathway">
    <text evidence="1 9">Isoprenoid biosynthesis; isopentenyl diphosphate biosynthesis via DXP pathway; isopentenyl diphosphate from 1-deoxy-D-xylulose 5-phosphate: step 1/6.</text>
</comment>
<dbReference type="Proteomes" id="UP000324927">
    <property type="component" value="Unassembled WGS sequence"/>
</dbReference>
<dbReference type="GO" id="GO:0030145">
    <property type="term" value="F:manganese ion binding"/>
    <property type="evidence" value="ECO:0007669"/>
    <property type="project" value="TreeGrafter"/>
</dbReference>
<dbReference type="FunFam" id="3.40.50.720:FF:000045">
    <property type="entry name" value="1-deoxy-D-xylulose 5-phosphate reductoisomerase"/>
    <property type="match status" value="1"/>
</dbReference>
<evidence type="ECO:0000256" key="9">
    <source>
        <dbReference type="HAMAP-Rule" id="MF_00183"/>
    </source>
</evidence>
<organism evidence="13 14">
    <name type="scientific">Azospirillum lipoferum</name>
    <dbReference type="NCBI Taxonomy" id="193"/>
    <lineage>
        <taxon>Bacteria</taxon>
        <taxon>Pseudomonadati</taxon>
        <taxon>Pseudomonadota</taxon>
        <taxon>Alphaproteobacteria</taxon>
        <taxon>Rhodospirillales</taxon>
        <taxon>Azospirillaceae</taxon>
        <taxon>Azospirillum</taxon>
    </lineage>
</organism>
<feature type="binding site" evidence="9">
    <location>
        <position position="229"/>
    </location>
    <ligand>
        <name>1-deoxy-D-xylulose 5-phosphate</name>
        <dbReference type="ChEBI" id="CHEBI:57792"/>
    </ligand>
</feature>
<feature type="binding site" evidence="9">
    <location>
        <position position="226"/>
    </location>
    <ligand>
        <name>1-deoxy-D-xylulose 5-phosphate</name>
        <dbReference type="ChEBI" id="CHEBI:57792"/>
    </ligand>
</feature>
<keyword evidence="14" id="KW-1185">Reference proteome</keyword>
<dbReference type="Pfam" id="PF08436">
    <property type="entry name" value="DXP_redisom_C"/>
    <property type="match status" value="1"/>
</dbReference>
<feature type="binding site" evidence="9">
    <location>
        <position position="225"/>
    </location>
    <ligand>
        <name>1-deoxy-D-xylulose 5-phosphate</name>
        <dbReference type="ChEBI" id="CHEBI:57792"/>
    </ligand>
</feature>
<comment type="caution">
    <text evidence="13">The sequence shown here is derived from an EMBL/GenBank/DDBJ whole genome shotgun (WGS) entry which is preliminary data.</text>
</comment>
<feature type="binding site" evidence="9">
    <location>
        <position position="132"/>
    </location>
    <ligand>
        <name>NADPH</name>
        <dbReference type="ChEBI" id="CHEBI:57783"/>
    </ligand>
</feature>
<dbReference type="SUPFAM" id="SSF55347">
    <property type="entry name" value="Glyceraldehyde-3-phosphate dehydrogenase-like, C-terminal domain"/>
    <property type="match status" value="1"/>
</dbReference>
<dbReference type="EC" id="1.1.1.267" evidence="9"/>
<protein>
    <recommendedName>
        <fullName evidence="9">1-deoxy-D-xylulose 5-phosphate reductoisomerase</fullName>
        <shortName evidence="9">DXP reductoisomerase</shortName>
        <ecNumber evidence="9">1.1.1.267</ecNumber>
    </recommendedName>
    <alternativeName>
        <fullName evidence="9">1-deoxyxylulose-5-phosphate reductoisomerase</fullName>
    </alternativeName>
    <alternativeName>
        <fullName evidence="9">2-C-methyl-D-erythritol 4-phosphate synthase</fullName>
    </alternativeName>
</protein>
<evidence type="ECO:0000256" key="6">
    <source>
        <dbReference type="ARBA" id="ARBA00023211"/>
    </source>
</evidence>
<comment type="caution">
    <text evidence="9">Lacks conserved residue(s) required for the propagation of feature annotation.</text>
</comment>
<feature type="binding site" evidence="9">
    <location>
        <position position="160"/>
    </location>
    <ligand>
        <name>Mn(2+)</name>
        <dbReference type="ChEBI" id="CHEBI:29035"/>
    </ligand>
</feature>
<dbReference type="InterPro" id="IPR013644">
    <property type="entry name" value="DXP_reductoisomerase_C"/>
</dbReference>
<keyword evidence="6 9" id="KW-0464">Manganese</keyword>
<dbReference type="HAMAP" id="MF_00183">
    <property type="entry name" value="DXP_reductoisom"/>
    <property type="match status" value="1"/>
</dbReference>
<feature type="binding site" evidence="9">
    <location>
        <position position="49"/>
    </location>
    <ligand>
        <name>NADPH</name>
        <dbReference type="ChEBI" id="CHEBI:57783"/>
    </ligand>
</feature>
<comment type="function">
    <text evidence="9">Catalyzes the NADPH-dependent rearrangement and reduction of 1-deoxy-D-xylulose-5-phosphate (DXP) to 2-C-methyl-D-erythritol 4-phosphate (MEP).</text>
</comment>
<evidence type="ECO:0000256" key="5">
    <source>
        <dbReference type="ARBA" id="ARBA00023002"/>
    </source>
</evidence>
<dbReference type="GO" id="GO:0030604">
    <property type="term" value="F:1-deoxy-D-xylulose-5-phosphate reductoisomerase activity"/>
    <property type="evidence" value="ECO:0007669"/>
    <property type="project" value="UniProtKB-UniRule"/>
</dbReference>
<comment type="cofactor">
    <cofactor evidence="9">
        <name>Mg(2+)</name>
        <dbReference type="ChEBI" id="CHEBI:18420"/>
    </cofactor>
    <cofactor evidence="9">
        <name>Mn(2+)</name>
        <dbReference type="ChEBI" id="CHEBI:29035"/>
    </cofactor>
</comment>
<dbReference type="SUPFAM" id="SSF69055">
    <property type="entry name" value="1-deoxy-D-xylulose-5-phosphate reductoisomerase, C-terminal domain"/>
    <property type="match status" value="1"/>
</dbReference>
<keyword evidence="5 9" id="KW-0560">Oxidoreductase</keyword>
<feature type="binding site" evidence="9">
    <location>
        <position position="134"/>
    </location>
    <ligand>
        <name>NADPH</name>
        <dbReference type="ChEBI" id="CHEBI:57783"/>
    </ligand>
</feature>
<feature type="binding site" evidence="9">
    <location>
        <position position="184"/>
    </location>
    <ligand>
        <name>1-deoxy-D-xylulose 5-phosphate</name>
        <dbReference type="ChEBI" id="CHEBI:57792"/>
    </ligand>
</feature>
<dbReference type="InterPro" id="IPR036169">
    <property type="entry name" value="DXPR_C_sf"/>
</dbReference>
<feature type="domain" description="1-deoxy-D-xylulose 5-phosphate reductoisomerase N-terminal" evidence="10">
    <location>
        <begin position="15"/>
        <end position="140"/>
    </location>
</feature>
<feature type="binding site" evidence="9">
    <location>
        <position position="133"/>
    </location>
    <ligand>
        <name>1-deoxy-D-xylulose 5-phosphate</name>
        <dbReference type="ChEBI" id="CHEBI:57792"/>
    </ligand>
</feature>
<feature type="domain" description="DXP reductoisomerase C-terminal" evidence="12">
    <location>
        <begin position="269"/>
        <end position="385"/>
    </location>
</feature>
<feature type="binding site" evidence="9">
    <location>
        <position position="23"/>
    </location>
    <ligand>
        <name>NADPH</name>
        <dbReference type="ChEBI" id="CHEBI:57783"/>
    </ligand>
</feature>
<feature type="binding site" evidence="9">
    <location>
        <position position="159"/>
    </location>
    <ligand>
        <name>1-deoxy-D-xylulose 5-phosphate</name>
        <dbReference type="ChEBI" id="CHEBI:57792"/>
    </ligand>
</feature>
<evidence type="ECO:0000259" key="12">
    <source>
        <dbReference type="Pfam" id="PF13288"/>
    </source>
</evidence>
<evidence type="ECO:0000313" key="14">
    <source>
        <dbReference type="Proteomes" id="UP000324927"/>
    </source>
</evidence>
<name>A0A5A9GYS4_AZOLI</name>
<sequence>MVVKAGAVADAPRSVTILGSTGSVGTQTVDLVSRNPERFPVEALTANRNVALLARQARQLKARMAVVADPAAYAELKELLSGTGIEVAAGSEAVAAAAERPADWVMAAIVGAAGLEPTLAAVRRGAIVAFANKEVLVCAGALMMEEVKAHGATLLPVDSEHSAIYQVFDFERTDSVARLILTASGGPFRTRDRAFMAAVTREQAVAHPTWDMGAKISVDSATMMNKGLELIEAHFLFGIPEERIDVLVHPQSVIHSLVEYVDGSVLAQLGTPDMRTPIAYALGWPARIATPTERLDLVKAATLTFEEPDPVRFPALRLARAALQSGGGAPTILSAANEVAVQAFLDRRIGFLDIERIVEETLTALPHRPLRDLAAVREADADARRDAAGRVAAIGATAVGSR</sequence>
<dbReference type="Pfam" id="PF13288">
    <property type="entry name" value="DXPR_C"/>
    <property type="match status" value="1"/>
</dbReference>
<dbReference type="PANTHER" id="PTHR30525">
    <property type="entry name" value="1-DEOXY-D-XYLULOSE 5-PHOSPHATE REDUCTOISOMERASE"/>
    <property type="match status" value="1"/>
</dbReference>
<dbReference type="GO" id="GO:0070402">
    <property type="term" value="F:NADPH binding"/>
    <property type="evidence" value="ECO:0007669"/>
    <property type="project" value="InterPro"/>
</dbReference>
<dbReference type="Pfam" id="PF02670">
    <property type="entry name" value="DXP_reductoisom"/>
    <property type="match status" value="1"/>
</dbReference>
<dbReference type="InterPro" id="IPR036291">
    <property type="entry name" value="NAD(P)-bd_dom_sf"/>
</dbReference>
<keyword evidence="4 9" id="KW-0521">NADP</keyword>
<feature type="domain" description="1-deoxy-D-xylulose 5-phosphate reductoisomerase C-terminal" evidence="11">
    <location>
        <begin position="154"/>
        <end position="237"/>
    </location>
</feature>
<dbReference type="GO" id="GO:0016853">
    <property type="term" value="F:isomerase activity"/>
    <property type="evidence" value="ECO:0007669"/>
    <property type="project" value="UniProtKB-KW"/>
</dbReference>
<evidence type="ECO:0000256" key="2">
    <source>
        <dbReference type="ARBA" id="ARBA00006825"/>
    </source>
</evidence>
<dbReference type="PIRSF" id="PIRSF006205">
    <property type="entry name" value="Dxp_reductismrs"/>
    <property type="match status" value="1"/>
</dbReference>
<evidence type="ECO:0000256" key="7">
    <source>
        <dbReference type="ARBA" id="ARBA00023229"/>
    </source>
</evidence>
<feature type="binding site" evidence="9">
    <location>
        <position position="48"/>
    </location>
    <ligand>
        <name>NADPH</name>
        <dbReference type="ChEBI" id="CHEBI:57783"/>
    </ligand>
</feature>